<organism evidence="7 8">
    <name type="scientific">Leucobacter alluvii</name>
    <dbReference type="NCBI Taxonomy" id="340321"/>
    <lineage>
        <taxon>Bacteria</taxon>
        <taxon>Bacillati</taxon>
        <taxon>Actinomycetota</taxon>
        <taxon>Actinomycetes</taxon>
        <taxon>Micrococcales</taxon>
        <taxon>Microbacteriaceae</taxon>
        <taxon>Leucobacter</taxon>
    </lineage>
</organism>
<dbReference type="RefSeq" id="WP_346057237.1">
    <property type="nucleotide sequence ID" value="NZ_BAAAOP010000003.1"/>
</dbReference>
<dbReference type="SUPFAM" id="SSF103473">
    <property type="entry name" value="MFS general substrate transporter"/>
    <property type="match status" value="1"/>
</dbReference>
<comment type="caution">
    <text evidence="7">The sequence shown here is derived from an EMBL/GenBank/DDBJ whole genome shotgun (WGS) entry which is preliminary data.</text>
</comment>
<protein>
    <submittedName>
        <fullName evidence="7">MFS transporter</fullName>
    </submittedName>
</protein>
<feature type="transmembrane region" description="Helical" evidence="5">
    <location>
        <begin position="224"/>
        <end position="243"/>
    </location>
</feature>
<name>A0ABN3B2M5_9MICO</name>
<dbReference type="InterPro" id="IPR036259">
    <property type="entry name" value="MFS_trans_sf"/>
</dbReference>
<feature type="transmembrane region" description="Helical" evidence="5">
    <location>
        <begin position="318"/>
        <end position="340"/>
    </location>
</feature>
<feature type="transmembrane region" description="Helical" evidence="5">
    <location>
        <begin position="21"/>
        <end position="43"/>
    </location>
</feature>
<feature type="domain" description="Major facilitator superfamily (MFS) profile" evidence="6">
    <location>
        <begin position="1"/>
        <end position="402"/>
    </location>
</feature>
<accession>A0ABN3B2M5</accession>
<feature type="transmembrane region" description="Helical" evidence="5">
    <location>
        <begin position="55"/>
        <end position="72"/>
    </location>
</feature>
<dbReference type="Proteomes" id="UP001501084">
    <property type="component" value="Unassembled WGS sequence"/>
</dbReference>
<keyword evidence="2 5" id="KW-0812">Transmembrane</keyword>
<feature type="transmembrane region" description="Helical" evidence="5">
    <location>
        <begin position="249"/>
        <end position="269"/>
    </location>
</feature>
<dbReference type="InterPro" id="IPR020846">
    <property type="entry name" value="MFS_dom"/>
</dbReference>
<dbReference type="PANTHER" id="PTHR11360:SF308">
    <property type="entry name" value="BLL3089 PROTEIN"/>
    <property type="match status" value="1"/>
</dbReference>
<feature type="transmembrane region" description="Helical" evidence="5">
    <location>
        <begin position="109"/>
        <end position="134"/>
    </location>
</feature>
<evidence type="ECO:0000256" key="2">
    <source>
        <dbReference type="ARBA" id="ARBA00022692"/>
    </source>
</evidence>
<dbReference type="PANTHER" id="PTHR11360">
    <property type="entry name" value="MONOCARBOXYLATE TRANSPORTER"/>
    <property type="match status" value="1"/>
</dbReference>
<dbReference type="PROSITE" id="PS50850">
    <property type="entry name" value="MFS"/>
    <property type="match status" value="1"/>
</dbReference>
<feature type="transmembrane region" description="Helical" evidence="5">
    <location>
        <begin position="146"/>
        <end position="167"/>
    </location>
</feature>
<evidence type="ECO:0000313" key="7">
    <source>
        <dbReference type="EMBL" id="GAA2185966.1"/>
    </source>
</evidence>
<proteinExistence type="predicted"/>
<evidence type="ECO:0000256" key="3">
    <source>
        <dbReference type="ARBA" id="ARBA00022989"/>
    </source>
</evidence>
<feature type="transmembrane region" description="Helical" evidence="5">
    <location>
        <begin position="173"/>
        <end position="194"/>
    </location>
</feature>
<keyword evidence="8" id="KW-1185">Reference proteome</keyword>
<dbReference type="Gene3D" id="1.20.1250.20">
    <property type="entry name" value="MFS general substrate transporter like domains"/>
    <property type="match status" value="1"/>
</dbReference>
<evidence type="ECO:0000256" key="5">
    <source>
        <dbReference type="SAM" id="Phobius"/>
    </source>
</evidence>
<dbReference type="InterPro" id="IPR011701">
    <property type="entry name" value="MFS"/>
</dbReference>
<evidence type="ECO:0000256" key="4">
    <source>
        <dbReference type="ARBA" id="ARBA00023136"/>
    </source>
</evidence>
<feature type="transmembrane region" description="Helical" evidence="5">
    <location>
        <begin position="84"/>
        <end position="103"/>
    </location>
</feature>
<feature type="transmembrane region" description="Helical" evidence="5">
    <location>
        <begin position="377"/>
        <end position="400"/>
    </location>
</feature>
<evidence type="ECO:0000259" key="6">
    <source>
        <dbReference type="PROSITE" id="PS50850"/>
    </source>
</evidence>
<dbReference type="InterPro" id="IPR050327">
    <property type="entry name" value="Proton-linked_MCT"/>
</dbReference>
<sequence>MSDAQAAIPTRLRSKQRGQAIAGLGVGQILSWGSTFYLLAVLADPITTDTGWPKSIVVAGVSVGLVVAGLASPRIGALVAGNHGRAVLIFSALLLAAGLVVLGCAQSQWWYLGAWVILGLGMSGGLYNGAFAILGHTYGASARSAITFVTLFGGFASSVCWPLSTLLVNEFGWRWTAFVYAGAHLLITAPLYALTIPTRPDASPTPNRPTSQNLEEHLSRAPRWPLIVLVAMVITLGTSIAALMSMHMFSLLAGVGIAGATAVALAALIGPSQVGARLIELIVGRKHHPLWTLLIATFATAAAILLLGVGALTPLLLVIIYGVGIGLSSIASGTVPLALFGQHAYAKIMGRIALPSLLAQAAAPIIGTAQIEHVGHIYTLIWVGAAALIAFLLTVLLMLLEQRRRQPLMVHKGHPM</sequence>
<dbReference type="EMBL" id="BAAAOP010000003">
    <property type="protein sequence ID" value="GAA2185966.1"/>
    <property type="molecule type" value="Genomic_DNA"/>
</dbReference>
<keyword evidence="4 5" id="KW-0472">Membrane</keyword>
<keyword evidence="3 5" id="KW-1133">Transmembrane helix</keyword>
<feature type="transmembrane region" description="Helical" evidence="5">
    <location>
        <begin position="290"/>
        <end position="312"/>
    </location>
</feature>
<evidence type="ECO:0000313" key="8">
    <source>
        <dbReference type="Proteomes" id="UP001501084"/>
    </source>
</evidence>
<dbReference type="Pfam" id="PF07690">
    <property type="entry name" value="MFS_1"/>
    <property type="match status" value="1"/>
</dbReference>
<reference evidence="7 8" key="1">
    <citation type="journal article" date="2019" name="Int. J. Syst. Evol. Microbiol.">
        <title>The Global Catalogue of Microorganisms (GCM) 10K type strain sequencing project: providing services to taxonomists for standard genome sequencing and annotation.</title>
        <authorList>
            <consortium name="The Broad Institute Genomics Platform"/>
            <consortium name="The Broad Institute Genome Sequencing Center for Infectious Disease"/>
            <person name="Wu L."/>
            <person name="Ma J."/>
        </authorList>
    </citation>
    <scope>NUCLEOTIDE SEQUENCE [LARGE SCALE GENOMIC DNA]</scope>
    <source>
        <strain evidence="7 8">JCM 14919</strain>
    </source>
</reference>
<comment type="subcellular location">
    <subcellularLocation>
        <location evidence="1">Cell membrane</location>
        <topology evidence="1">Multi-pass membrane protein</topology>
    </subcellularLocation>
</comment>
<gene>
    <name evidence="7" type="ORF">GCM10009786_04610</name>
</gene>
<evidence type="ECO:0000256" key="1">
    <source>
        <dbReference type="ARBA" id="ARBA00004651"/>
    </source>
</evidence>